<reference evidence="2" key="1">
    <citation type="submission" date="2016-10" db="EMBL/GenBank/DDBJ databases">
        <authorList>
            <person name="Varghese N."/>
            <person name="Submissions S."/>
        </authorList>
    </citation>
    <scope>NUCLEOTIDE SEQUENCE [LARGE SCALE GENOMIC DNA]</scope>
    <source>
        <strain evidence="2">CGMCC 1.7739</strain>
    </source>
</reference>
<dbReference type="InterPro" id="IPR006311">
    <property type="entry name" value="TAT_signal"/>
</dbReference>
<dbReference type="PROSITE" id="PS51257">
    <property type="entry name" value="PROKAR_LIPOPROTEIN"/>
    <property type="match status" value="1"/>
</dbReference>
<dbReference type="OrthoDB" id="275688at2157"/>
<protein>
    <submittedName>
        <fullName evidence="1">Uncharacterized protein</fullName>
    </submittedName>
</protein>
<gene>
    <name evidence="1" type="ORF">SAMN04488063_3635</name>
</gene>
<dbReference type="STRING" id="553467.SAMN04488063_3635"/>
<sequence>MTERPALSSRLDSPNRRRLLAAVGVAVGTGLAGCSSDANTPTPRPEEAAVTVRLRNRDDERREYEVVVSQGESVRDSFSGVLPADSEQVVEMRATVRATDEQHEFTISTSGGQRGRTWDPTECGDFLVEAFVEDGEPGFDAECRSA</sequence>
<evidence type="ECO:0000313" key="1">
    <source>
        <dbReference type="EMBL" id="SFH03194.1"/>
    </source>
</evidence>
<dbReference type="Proteomes" id="UP000198876">
    <property type="component" value="Unassembled WGS sequence"/>
</dbReference>
<dbReference type="AlphaFoldDB" id="A0A1I2WPG6"/>
<dbReference type="RefSeq" id="WP_092893982.1">
    <property type="nucleotide sequence ID" value="NZ_FOOQ01000009.1"/>
</dbReference>
<accession>A0A1I2WPG6</accession>
<dbReference type="PROSITE" id="PS51318">
    <property type="entry name" value="TAT"/>
    <property type="match status" value="1"/>
</dbReference>
<proteinExistence type="predicted"/>
<keyword evidence="2" id="KW-1185">Reference proteome</keyword>
<organism evidence="1 2">
    <name type="scientific">Halopelagius inordinatus</name>
    <dbReference type="NCBI Taxonomy" id="553467"/>
    <lineage>
        <taxon>Archaea</taxon>
        <taxon>Methanobacteriati</taxon>
        <taxon>Methanobacteriota</taxon>
        <taxon>Stenosarchaea group</taxon>
        <taxon>Halobacteria</taxon>
        <taxon>Halobacteriales</taxon>
        <taxon>Haloferacaceae</taxon>
    </lineage>
</organism>
<dbReference type="EMBL" id="FOOQ01000009">
    <property type="protein sequence ID" value="SFH03194.1"/>
    <property type="molecule type" value="Genomic_DNA"/>
</dbReference>
<evidence type="ECO:0000313" key="2">
    <source>
        <dbReference type="Proteomes" id="UP000198876"/>
    </source>
</evidence>
<name>A0A1I2WPG6_9EURY</name>